<organism evidence="9 10">
    <name type="scientific">Yoonia maricola</name>
    <dbReference type="NCBI Taxonomy" id="420999"/>
    <lineage>
        <taxon>Bacteria</taxon>
        <taxon>Pseudomonadati</taxon>
        <taxon>Pseudomonadota</taxon>
        <taxon>Alphaproteobacteria</taxon>
        <taxon>Rhodobacterales</taxon>
        <taxon>Paracoccaceae</taxon>
        <taxon>Yoonia</taxon>
    </lineage>
</organism>
<evidence type="ECO:0000256" key="6">
    <source>
        <dbReference type="ARBA" id="ARBA00023136"/>
    </source>
</evidence>
<evidence type="ECO:0000256" key="1">
    <source>
        <dbReference type="ARBA" id="ARBA00004571"/>
    </source>
</evidence>
<name>A0A2M8WLY6_9RHOB</name>
<dbReference type="InterPro" id="IPR005017">
    <property type="entry name" value="OMPP1/FadL/TodX"/>
</dbReference>
<dbReference type="PANTHER" id="PTHR35093:SF8">
    <property type="entry name" value="OUTER MEMBRANE PROTEIN NMB0088-RELATED"/>
    <property type="match status" value="1"/>
</dbReference>
<comment type="similarity">
    <text evidence="2">Belongs to the OmpP1/FadL family.</text>
</comment>
<evidence type="ECO:0000313" key="9">
    <source>
        <dbReference type="EMBL" id="PJI91942.1"/>
    </source>
</evidence>
<evidence type="ECO:0000256" key="8">
    <source>
        <dbReference type="SAM" id="SignalP"/>
    </source>
</evidence>
<proteinExistence type="inferred from homology"/>
<feature type="signal peptide" evidence="8">
    <location>
        <begin position="1"/>
        <end position="20"/>
    </location>
</feature>
<keyword evidence="6" id="KW-0472">Membrane</keyword>
<dbReference type="RefSeq" id="WP_100366817.1">
    <property type="nucleotide sequence ID" value="NZ_PGTY01000001.1"/>
</dbReference>
<keyword evidence="3" id="KW-1134">Transmembrane beta strand</keyword>
<protein>
    <submittedName>
        <fullName evidence="9">Long-subunit fatty acid transport protein</fullName>
    </submittedName>
</protein>
<dbReference type="Proteomes" id="UP000228531">
    <property type="component" value="Unassembled WGS sequence"/>
</dbReference>
<dbReference type="EMBL" id="PGTY01000001">
    <property type="protein sequence ID" value="PJI91942.1"/>
    <property type="molecule type" value="Genomic_DNA"/>
</dbReference>
<keyword evidence="7" id="KW-0998">Cell outer membrane</keyword>
<dbReference type="Pfam" id="PF03349">
    <property type="entry name" value="Toluene_X"/>
    <property type="match status" value="1"/>
</dbReference>
<dbReference type="OrthoDB" id="6679728at2"/>
<comment type="caution">
    <text evidence="9">The sequence shown here is derived from an EMBL/GenBank/DDBJ whole genome shotgun (WGS) entry which is preliminary data.</text>
</comment>
<evidence type="ECO:0000313" key="10">
    <source>
        <dbReference type="Proteomes" id="UP000228531"/>
    </source>
</evidence>
<dbReference type="AlphaFoldDB" id="A0A2M8WLY6"/>
<dbReference type="GO" id="GO:0015483">
    <property type="term" value="F:long-chain fatty acid transporting porin activity"/>
    <property type="evidence" value="ECO:0007669"/>
    <property type="project" value="TreeGrafter"/>
</dbReference>
<dbReference type="SUPFAM" id="SSF56935">
    <property type="entry name" value="Porins"/>
    <property type="match status" value="1"/>
</dbReference>
<evidence type="ECO:0000256" key="7">
    <source>
        <dbReference type="ARBA" id="ARBA00023237"/>
    </source>
</evidence>
<sequence>MKNVMTAGAALLLSTSMVQAVGLDRSGQSVGIIFEEGNYAEFSFGYVMPTVEGDDVAAFDPLGGGPTGNVADDYGVVGFGYKRDIDEKMSFALIIDEPYGADISYPVGDSVSLGGTEAVLDSIALTGLLRYKFDENFSIYGGVRAQAIEASVTLDGAAYGGAAPAGVSGYSVDLDRDVGYGYTLGAAYEIPDIALRVALTYISEIEHEFGTSDNFGSTADTEVTTPQAVNLDFQTGIAADTLLFGSVRWAEYSVVVVEPEAFPLGSLTDIDDGFGYTLGVGRRFNDVFSGSVSVGYEPEGDSDLVSPLAPTNGNYSIAVGGEYQLDDYAISAGIRYIVPGDASAETGTPDTARADFTDSSAVAIGVKVAYNF</sequence>
<keyword evidence="10" id="KW-1185">Reference proteome</keyword>
<evidence type="ECO:0000256" key="4">
    <source>
        <dbReference type="ARBA" id="ARBA00022692"/>
    </source>
</evidence>
<reference evidence="9 10" key="1">
    <citation type="submission" date="2017-11" db="EMBL/GenBank/DDBJ databases">
        <title>Genomic Encyclopedia of Archaeal and Bacterial Type Strains, Phase II (KMG-II): From Individual Species to Whole Genera.</title>
        <authorList>
            <person name="Goeker M."/>
        </authorList>
    </citation>
    <scope>NUCLEOTIDE SEQUENCE [LARGE SCALE GENOMIC DNA]</scope>
    <source>
        <strain evidence="9 10">DSM 29128</strain>
    </source>
</reference>
<feature type="chain" id="PRO_5014980501" evidence="8">
    <location>
        <begin position="21"/>
        <end position="372"/>
    </location>
</feature>
<keyword evidence="4" id="KW-0812">Transmembrane</keyword>
<gene>
    <name evidence="9" type="ORF">BC777_0783</name>
</gene>
<keyword evidence="5 8" id="KW-0732">Signal</keyword>
<dbReference type="PANTHER" id="PTHR35093">
    <property type="entry name" value="OUTER MEMBRANE PROTEIN NMB0088-RELATED"/>
    <property type="match status" value="1"/>
</dbReference>
<evidence type="ECO:0000256" key="5">
    <source>
        <dbReference type="ARBA" id="ARBA00022729"/>
    </source>
</evidence>
<evidence type="ECO:0000256" key="3">
    <source>
        <dbReference type="ARBA" id="ARBA00022452"/>
    </source>
</evidence>
<dbReference type="GO" id="GO:0009279">
    <property type="term" value="C:cell outer membrane"/>
    <property type="evidence" value="ECO:0007669"/>
    <property type="project" value="UniProtKB-SubCell"/>
</dbReference>
<evidence type="ECO:0000256" key="2">
    <source>
        <dbReference type="ARBA" id="ARBA00008163"/>
    </source>
</evidence>
<dbReference type="Gene3D" id="2.40.160.60">
    <property type="entry name" value="Outer membrane protein transport protein (OMPP1/FadL/TodX)"/>
    <property type="match status" value="1"/>
</dbReference>
<accession>A0A2M8WLY6</accession>
<comment type="subcellular location">
    <subcellularLocation>
        <location evidence="1">Cell outer membrane</location>
        <topology evidence="1">Multi-pass membrane protein</topology>
    </subcellularLocation>
</comment>